<protein>
    <submittedName>
        <fullName evidence="1">Uncharacterized protein</fullName>
    </submittedName>
</protein>
<name>A0A0A8YRJ1_ARUDO</name>
<evidence type="ECO:0000313" key="1">
    <source>
        <dbReference type="EMBL" id="JAD29499.1"/>
    </source>
</evidence>
<organism evidence="1">
    <name type="scientific">Arundo donax</name>
    <name type="common">Giant reed</name>
    <name type="synonym">Donax arundinaceus</name>
    <dbReference type="NCBI Taxonomy" id="35708"/>
    <lineage>
        <taxon>Eukaryota</taxon>
        <taxon>Viridiplantae</taxon>
        <taxon>Streptophyta</taxon>
        <taxon>Embryophyta</taxon>
        <taxon>Tracheophyta</taxon>
        <taxon>Spermatophyta</taxon>
        <taxon>Magnoliopsida</taxon>
        <taxon>Liliopsida</taxon>
        <taxon>Poales</taxon>
        <taxon>Poaceae</taxon>
        <taxon>PACMAD clade</taxon>
        <taxon>Arundinoideae</taxon>
        <taxon>Arundineae</taxon>
        <taxon>Arundo</taxon>
    </lineage>
</organism>
<accession>A0A0A8YRJ1</accession>
<sequence>MAPFCATGETAAAATASSTLSGPS</sequence>
<reference evidence="1" key="2">
    <citation type="journal article" date="2015" name="Data Brief">
        <title>Shoot transcriptome of the giant reed, Arundo donax.</title>
        <authorList>
            <person name="Barrero R.A."/>
            <person name="Guerrero F.D."/>
            <person name="Moolhuijzen P."/>
            <person name="Goolsby J.A."/>
            <person name="Tidwell J."/>
            <person name="Bellgard S.E."/>
            <person name="Bellgard M.I."/>
        </authorList>
    </citation>
    <scope>NUCLEOTIDE SEQUENCE</scope>
    <source>
        <tissue evidence="1">Shoot tissue taken approximately 20 cm above the soil surface</tissue>
    </source>
</reference>
<proteinExistence type="predicted"/>
<dbReference type="EMBL" id="GBRH01268396">
    <property type="protein sequence ID" value="JAD29499.1"/>
    <property type="molecule type" value="Transcribed_RNA"/>
</dbReference>
<reference evidence="1" key="1">
    <citation type="submission" date="2014-09" db="EMBL/GenBank/DDBJ databases">
        <authorList>
            <person name="Magalhaes I.L.F."/>
            <person name="Oliveira U."/>
            <person name="Santos F.R."/>
            <person name="Vidigal T.H.D.A."/>
            <person name="Brescovit A.D."/>
            <person name="Santos A.J."/>
        </authorList>
    </citation>
    <scope>NUCLEOTIDE SEQUENCE</scope>
    <source>
        <tissue evidence="1">Shoot tissue taken approximately 20 cm above the soil surface</tissue>
    </source>
</reference>
<dbReference type="AlphaFoldDB" id="A0A0A8YRJ1"/>